<accession>A0A9D1GQ26</accession>
<reference evidence="1" key="2">
    <citation type="journal article" date="2021" name="PeerJ">
        <title>Extensive microbial diversity within the chicken gut microbiome revealed by metagenomics and culture.</title>
        <authorList>
            <person name="Gilroy R."/>
            <person name="Ravi A."/>
            <person name="Getino M."/>
            <person name="Pursley I."/>
            <person name="Horton D.L."/>
            <person name="Alikhan N.F."/>
            <person name="Baker D."/>
            <person name="Gharbi K."/>
            <person name="Hall N."/>
            <person name="Watson M."/>
            <person name="Adriaenssens E.M."/>
            <person name="Foster-Nyarko E."/>
            <person name="Jarju S."/>
            <person name="Secka A."/>
            <person name="Antonio M."/>
            <person name="Oren A."/>
            <person name="Chaudhuri R.R."/>
            <person name="La Ragione R."/>
            <person name="Hildebrand F."/>
            <person name="Pallen M.J."/>
        </authorList>
    </citation>
    <scope>NUCLEOTIDE SEQUENCE</scope>
    <source>
        <strain evidence="1">ChiHecec2B26-709</strain>
    </source>
</reference>
<dbReference type="PROSITE" id="PS51257">
    <property type="entry name" value="PROKAR_LIPOPROTEIN"/>
    <property type="match status" value="1"/>
</dbReference>
<reference evidence="1" key="1">
    <citation type="submission" date="2020-10" db="EMBL/GenBank/DDBJ databases">
        <authorList>
            <person name="Gilroy R."/>
        </authorList>
    </citation>
    <scope>NUCLEOTIDE SEQUENCE</scope>
    <source>
        <strain evidence="1">ChiHecec2B26-709</strain>
    </source>
</reference>
<dbReference type="Proteomes" id="UP000886881">
    <property type="component" value="Unassembled WGS sequence"/>
</dbReference>
<proteinExistence type="predicted"/>
<organism evidence="1 2">
    <name type="scientific">Candidatus Cryptobacteroides merdipullorum</name>
    <dbReference type="NCBI Taxonomy" id="2840771"/>
    <lineage>
        <taxon>Bacteria</taxon>
        <taxon>Pseudomonadati</taxon>
        <taxon>Bacteroidota</taxon>
        <taxon>Bacteroidia</taxon>
        <taxon>Bacteroidales</taxon>
        <taxon>Candidatus Cryptobacteroides</taxon>
    </lineage>
</organism>
<dbReference type="AlphaFoldDB" id="A0A9D1GQ26"/>
<gene>
    <name evidence="1" type="ORF">IAC35_04745</name>
</gene>
<protein>
    <submittedName>
        <fullName evidence="1">Uncharacterized protein</fullName>
    </submittedName>
</protein>
<comment type="caution">
    <text evidence="1">The sequence shown here is derived from an EMBL/GenBank/DDBJ whole genome shotgun (WGS) entry which is preliminary data.</text>
</comment>
<sequence length="351" mass="39847">MSRFLLVLTAVMLTVSCGRNNIVSGVPVRYVTAERSMELKADSSFRYDFPQSLQCVDLTIANDSILVLRETVGSSDSLKFFGCYSLRDYSWLGDYVVKGRGPGEALNPFIRGMLRAADGRECCYVGDAMLGRVYELDLPLSIERGGTVIRELHGVPANTVYNYPYRDSLRFLVRIGDEDRMLYEVVTADNEVRRSFNLYRSVSAENCLSQISHCTVVNQRAGLAALLMLGLPQMNIIDLESGEVRSFAVDREYRRWRDIIERYDGDSGLYYNYATATEDVILATYAGKSVMEFANDRNVHIHVFDWSGSFLYDITVRENVNAMAFDELGGMLYALDRNANRIYRYDMSELI</sequence>
<dbReference type="EMBL" id="DVLC01000090">
    <property type="protein sequence ID" value="HIT47147.1"/>
    <property type="molecule type" value="Genomic_DNA"/>
</dbReference>
<name>A0A9D1GQ26_9BACT</name>
<evidence type="ECO:0000313" key="1">
    <source>
        <dbReference type="EMBL" id="HIT47147.1"/>
    </source>
</evidence>
<dbReference type="SUPFAM" id="SSF63825">
    <property type="entry name" value="YWTD domain"/>
    <property type="match status" value="1"/>
</dbReference>
<evidence type="ECO:0000313" key="2">
    <source>
        <dbReference type="Proteomes" id="UP000886881"/>
    </source>
</evidence>